<dbReference type="Pfam" id="PF00514">
    <property type="entry name" value="Arm"/>
    <property type="match status" value="2"/>
</dbReference>
<protein>
    <submittedName>
        <fullName evidence="2">Uncharacterized protein</fullName>
    </submittedName>
</protein>
<name>A0A835QNS0_VANPL</name>
<dbReference type="InterPro" id="IPR016024">
    <property type="entry name" value="ARM-type_fold"/>
</dbReference>
<dbReference type="InterPro" id="IPR011989">
    <property type="entry name" value="ARM-like"/>
</dbReference>
<evidence type="ECO:0000313" key="2">
    <source>
        <dbReference type="EMBL" id="KAG0473189.1"/>
    </source>
</evidence>
<dbReference type="Proteomes" id="UP000636800">
    <property type="component" value="Chromosome 7"/>
</dbReference>
<comment type="caution">
    <text evidence="2">The sequence shown here is derived from an EMBL/GenBank/DDBJ whole genome shotgun (WGS) entry which is preliminary data.</text>
</comment>
<dbReference type="SUPFAM" id="SSF48371">
    <property type="entry name" value="ARM repeat"/>
    <property type="match status" value="1"/>
</dbReference>
<sequence length="302" mass="31794">MALERLSMSTEVVRSIVGHGGIPPLVEACRSGNSVAQSAAAATLKNLSAVPEVRQSMADEGAVKLMIDLLDSRIMLGSKEYAAECLQNLTAGNESLRRAVVAEGGLRSLLAYIDGPTPQESAVVALRNLVGSVSVGGLVSMGILPRLAHVLREGSPGAQQAAASTICKISGSTEVKKLVGDFGCLPLLVRLMEAKSNGAREAAAQAVASLMSCTQNSRDVKKEEKGVPNLVQLLDPSPQNTAKKYAVSCLLSLSSSKKCKKLMCSHGAIGYLKKLSELDVPGAKKLLERLEKGKLRSLFSRK</sequence>
<dbReference type="EMBL" id="JADCNL010000007">
    <property type="protein sequence ID" value="KAG0473189.1"/>
    <property type="molecule type" value="Genomic_DNA"/>
</dbReference>
<dbReference type="Gene3D" id="1.25.10.10">
    <property type="entry name" value="Leucine-rich Repeat Variant"/>
    <property type="match status" value="2"/>
</dbReference>
<dbReference type="PROSITE" id="PS50176">
    <property type="entry name" value="ARM_REPEAT"/>
    <property type="match status" value="2"/>
</dbReference>
<reference evidence="2 3" key="1">
    <citation type="journal article" date="2020" name="Nat. Food">
        <title>A phased Vanilla planifolia genome enables genetic improvement of flavour and production.</title>
        <authorList>
            <person name="Hasing T."/>
            <person name="Tang H."/>
            <person name="Brym M."/>
            <person name="Khazi F."/>
            <person name="Huang T."/>
            <person name="Chambers A.H."/>
        </authorList>
    </citation>
    <scope>NUCLEOTIDE SEQUENCE [LARGE SCALE GENOMIC DNA]</scope>
    <source>
        <tissue evidence="2">Leaf</tissue>
    </source>
</reference>
<dbReference type="PANTHER" id="PTHR46043">
    <property type="entry name" value="ARM REPEAT SUPERFAMILY PROTEIN"/>
    <property type="match status" value="1"/>
</dbReference>
<evidence type="ECO:0000256" key="1">
    <source>
        <dbReference type="PROSITE-ProRule" id="PRU00259"/>
    </source>
</evidence>
<keyword evidence="3" id="KW-1185">Reference proteome</keyword>
<dbReference type="OrthoDB" id="430051at2759"/>
<feature type="repeat" description="ARM" evidence="1">
    <location>
        <begin position="20"/>
        <end position="62"/>
    </location>
</feature>
<organism evidence="2 3">
    <name type="scientific">Vanilla planifolia</name>
    <name type="common">Vanilla</name>
    <dbReference type="NCBI Taxonomy" id="51239"/>
    <lineage>
        <taxon>Eukaryota</taxon>
        <taxon>Viridiplantae</taxon>
        <taxon>Streptophyta</taxon>
        <taxon>Embryophyta</taxon>
        <taxon>Tracheophyta</taxon>
        <taxon>Spermatophyta</taxon>
        <taxon>Magnoliopsida</taxon>
        <taxon>Liliopsida</taxon>
        <taxon>Asparagales</taxon>
        <taxon>Orchidaceae</taxon>
        <taxon>Vanilloideae</taxon>
        <taxon>Vanilleae</taxon>
        <taxon>Vanilla</taxon>
    </lineage>
</organism>
<evidence type="ECO:0000313" key="3">
    <source>
        <dbReference type="Proteomes" id="UP000636800"/>
    </source>
</evidence>
<dbReference type="SMART" id="SM00185">
    <property type="entry name" value="ARM"/>
    <property type="match status" value="6"/>
</dbReference>
<dbReference type="PANTHER" id="PTHR46043:SF9">
    <property type="entry name" value="ARM REPEAT SUPERFAMILY PROTEIN"/>
    <property type="match status" value="1"/>
</dbReference>
<dbReference type="InterPro" id="IPR000225">
    <property type="entry name" value="Armadillo"/>
</dbReference>
<feature type="repeat" description="ARM" evidence="1">
    <location>
        <begin position="61"/>
        <end position="105"/>
    </location>
</feature>
<accession>A0A835QNS0</accession>
<gene>
    <name evidence="2" type="ORF">HPP92_015046</name>
</gene>
<dbReference type="AlphaFoldDB" id="A0A835QNS0"/>
<proteinExistence type="predicted"/>